<dbReference type="AlphaFoldDB" id="A0A397S8K4"/>
<proteinExistence type="predicted"/>
<name>A0A397S8K4_9GLOM</name>
<keyword evidence="1" id="KW-0175">Coiled coil</keyword>
<reference evidence="2 3" key="1">
    <citation type="submission" date="2018-06" db="EMBL/GenBank/DDBJ databases">
        <title>Comparative genomics reveals the genomic features of Rhizophagus irregularis, R. cerebriforme, R. diaphanum and Gigaspora rosea, and their symbiotic lifestyle signature.</title>
        <authorList>
            <person name="Morin E."/>
            <person name="San Clemente H."/>
            <person name="Chen E.C.H."/>
            <person name="De La Providencia I."/>
            <person name="Hainaut M."/>
            <person name="Kuo A."/>
            <person name="Kohler A."/>
            <person name="Murat C."/>
            <person name="Tang N."/>
            <person name="Roy S."/>
            <person name="Loubradou J."/>
            <person name="Henrissat B."/>
            <person name="Grigoriev I.V."/>
            <person name="Corradi N."/>
            <person name="Roux C."/>
            <person name="Martin F.M."/>
        </authorList>
    </citation>
    <scope>NUCLEOTIDE SEQUENCE [LARGE SCALE GENOMIC DNA]</scope>
    <source>
        <strain evidence="2 3">DAOM 227022</strain>
    </source>
</reference>
<sequence>MQSIDSLRELNSKLLAEISELRKENTEILKLKKKLLEFAKVEAEKMELRRELKARTDELEKTIANYSVKISKLNAVIIELEKTNAVTTKLESKNVELKAEIAKLSKVSFGNIQVSDSVVDQLNNEVGQAVTFGNAPSDNANTELLEDKETDDFLDEVHKKRVSDEIRKRKQEKKLQGKLIV</sequence>
<organism evidence="2 3">
    <name type="scientific">Glomus cerebriforme</name>
    <dbReference type="NCBI Taxonomy" id="658196"/>
    <lineage>
        <taxon>Eukaryota</taxon>
        <taxon>Fungi</taxon>
        <taxon>Fungi incertae sedis</taxon>
        <taxon>Mucoromycota</taxon>
        <taxon>Glomeromycotina</taxon>
        <taxon>Glomeromycetes</taxon>
        <taxon>Glomerales</taxon>
        <taxon>Glomeraceae</taxon>
        <taxon>Glomus</taxon>
    </lineage>
</organism>
<comment type="caution">
    <text evidence="2">The sequence shown here is derived from an EMBL/GenBank/DDBJ whole genome shotgun (WGS) entry which is preliminary data.</text>
</comment>
<accession>A0A397S8K4</accession>
<feature type="coiled-coil region" evidence="1">
    <location>
        <begin position="4"/>
        <end position="107"/>
    </location>
</feature>
<evidence type="ECO:0000313" key="3">
    <source>
        <dbReference type="Proteomes" id="UP000265703"/>
    </source>
</evidence>
<gene>
    <name evidence="2" type="ORF">C1645_838884</name>
</gene>
<dbReference type="Proteomes" id="UP000265703">
    <property type="component" value="Unassembled WGS sequence"/>
</dbReference>
<dbReference type="OrthoDB" id="2423674at2759"/>
<protein>
    <submittedName>
        <fullName evidence="2">Uncharacterized protein</fullName>
    </submittedName>
</protein>
<dbReference type="EMBL" id="QKYT01000990">
    <property type="protein sequence ID" value="RIA80337.1"/>
    <property type="molecule type" value="Genomic_DNA"/>
</dbReference>
<evidence type="ECO:0000313" key="2">
    <source>
        <dbReference type="EMBL" id="RIA80337.1"/>
    </source>
</evidence>
<evidence type="ECO:0000256" key="1">
    <source>
        <dbReference type="SAM" id="Coils"/>
    </source>
</evidence>
<keyword evidence="3" id="KW-1185">Reference proteome</keyword>